<keyword evidence="2" id="KW-1185">Reference proteome</keyword>
<dbReference type="Proteomes" id="UP000032568">
    <property type="component" value="Chromosome"/>
</dbReference>
<name>A0AAF0C5S5_9GAMM</name>
<reference evidence="1 2" key="1">
    <citation type="journal article" date="2015" name="Genome Announc.">
        <title>Draft Genome Sequences of Marine Isolates of Thalassomonas viridans and Thalassomonas actiniarum.</title>
        <authorList>
            <person name="Olonade I."/>
            <person name="van Zyl L.J."/>
            <person name="Trindade M."/>
        </authorList>
    </citation>
    <scope>NUCLEOTIDE SEQUENCE [LARGE SCALE GENOMIC DNA]</scope>
    <source>
        <strain evidence="1 2">A5K-106</strain>
    </source>
</reference>
<dbReference type="RefSeq" id="WP_044831589.1">
    <property type="nucleotide sequence ID" value="NZ_CP059735.1"/>
</dbReference>
<dbReference type="EMBL" id="CP059735">
    <property type="protein sequence ID" value="WDE01274.1"/>
    <property type="molecule type" value="Genomic_DNA"/>
</dbReference>
<evidence type="ECO:0000313" key="1">
    <source>
        <dbReference type="EMBL" id="WDE01274.1"/>
    </source>
</evidence>
<sequence>MVELYQLGQDAYRIVWRSKMTGASTTFISMAKDKYQVIRQWAQNKRLPDINIEFEQRKVAFSHFLRNVDIVKVAHDLLRKAREFCTGLFAEQENLPDIKAPDFRFGRLQSAIGRKVNIYSKISKDHLIARGYLLQLVGSQVQVHITERLDLQNPKKIQKFPTNSVFLV</sequence>
<evidence type="ECO:0000313" key="2">
    <source>
        <dbReference type="Proteomes" id="UP000032568"/>
    </source>
</evidence>
<proteinExistence type="predicted"/>
<protein>
    <submittedName>
        <fullName evidence="1">Uncharacterized protein</fullName>
    </submittedName>
</protein>
<dbReference type="AlphaFoldDB" id="A0AAF0C5S5"/>
<organism evidence="1 2">
    <name type="scientific">Thalassomonas actiniarum</name>
    <dbReference type="NCBI Taxonomy" id="485447"/>
    <lineage>
        <taxon>Bacteria</taxon>
        <taxon>Pseudomonadati</taxon>
        <taxon>Pseudomonadota</taxon>
        <taxon>Gammaproteobacteria</taxon>
        <taxon>Alteromonadales</taxon>
        <taxon>Colwelliaceae</taxon>
        <taxon>Thalassomonas</taxon>
    </lineage>
</organism>
<gene>
    <name evidence="1" type="ORF">SG35_011870</name>
</gene>
<dbReference type="KEGG" id="tact:SG35_011870"/>
<accession>A0AAF0C5S5</accession>
<reference evidence="1 2" key="2">
    <citation type="journal article" date="2022" name="Mar. Drugs">
        <title>Bioassay-Guided Fractionation Leads to the Detection of Cholic Acid Generated by the Rare Thalassomonas sp.</title>
        <authorList>
            <person name="Pheiffer F."/>
            <person name="Schneider Y.K."/>
            <person name="Hansen E.H."/>
            <person name="Andersen J.H."/>
            <person name="Isaksson J."/>
            <person name="Busche T."/>
            <person name="R C."/>
            <person name="Kalinowski J."/>
            <person name="Zyl L.V."/>
            <person name="Trindade M."/>
        </authorList>
    </citation>
    <scope>NUCLEOTIDE SEQUENCE [LARGE SCALE GENOMIC DNA]</scope>
    <source>
        <strain evidence="1 2">A5K-106</strain>
    </source>
</reference>